<accession>A0A7X2ZXQ1</accession>
<sequence length="216" mass="24198">MSNKMGMVFILGRSFITHFQLCLRNHSTISTSIKRTYNLTIEMRRKFAFLLTAVLCNGLFLACNSSDDDFECPEDFTGTLATTEEKLLGDWVLTAMTADEEIDLTDDETDNPSEDLFAQYEECQKDASYSFGTNRTYLYEQGQTAANCENKVILGGTWELTNDTVALVNSCNISYVPLVFKDDNTAFLITDTFNVQDAEGKTVTAEVTFTYTLAAQ</sequence>
<dbReference type="InterPro" id="IPR032168">
    <property type="entry name" value="DUF5004"/>
</dbReference>
<protein>
    <submittedName>
        <fullName evidence="1">DUF5004 domain-containing protein</fullName>
    </submittedName>
</protein>
<organism evidence="1 2">
    <name type="scientific">Zobellia amurskyensis</name>
    <dbReference type="NCBI Taxonomy" id="248905"/>
    <lineage>
        <taxon>Bacteria</taxon>
        <taxon>Pseudomonadati</taxon>
        <taxon>Bacteroidota</taxon>
        <taxon>Flavobacteriia</taxon>
        <taxon>Flavobacteriales</taxon>
        <taxon>Flavobacteriaceae</taxon>
        <taxon>Zobellia</taxon>
    </lineage>
</organism>
<gene>
    <name evidence="1" type="ORF">D9O36_20490</name>
</gene>
<dbReference type="AlphaFoldDB" id="A0A7X2ZXQ1"/>
<comment type="caution">
    <text evidence="1">The sequence shown here is derived from an EMBL/GenBank/DDBJ whole genome shotgun (WGS) entry which is preliminary data.</text>
</comment>
<dbReference type="EMBL" id="RCNR01000077">
    <property type="protein sequence ID" value="MUH38234.1"/>
    <property type="molecule type" value="Genomic_DNA"/>
</dbReference>
<proteinExistence type="predicted"/>
<keyword evidence="2" id="KW-1185">Reference proteome</keyword>
<dbReference type="Proteomes" id="UP000540519">
    <property type="component" value="Unassembled WGS sequence"/>
</dbReference>
<evidence type="ECO:0000313" key="2">
    <source>
        <dbReference type="Proteomes" id="UP000540519"/>
    </source>
</evidence>
<reference evidence="1 2" key="1">
    <citation type="journal article" date="2019" name="Mar. Drugs">
        <title>Comparative Genomics and CAZyme Genome Repertoires of Marine Zobellia amurskyensis KMM 3526(T) and Zobellia laminariae KMM 3676(T).</title>
        <authorList>
            <person name="Chernysheva N."/>
            <person name="Bystritskaya E."/>
            <person name="Stenkova A."/>
            <person name="Golovkin I."/>
            <person name="Nedashkovskaya O."/>
            <person name="Isaeva M."/>
        </authorList>
    </citation>
    <scope>NUCLEOTIDE SEQUENCE [LARGE SCALE GENOMIC DNA]</scope>
    <source>
        <strain evidence="1 2">KMM 3526</strain>
    </source>
</reference>
<dbReference type="Pfam" id="PF16395">
    <property type="entry name" value="DUF5004"/>
    <property type="match status" value="1"/>
</dbReference>
<dbReference type="OrthoDB" id="1447101at2"/>
<evidence type="ECO:0000313" key="1">
    <source>
        <dbReference type="EMBL" id="MUH38234.1"/>
    </source>
</evidence>
<name>A0A7X2ZXQ1_9FLAO</name>